<evidence type="ECO:0000259" key="1">
    <source>
        <dbReference type="Pfam" id="PF08279"/>
    </source>
</evidence>
<name>A0ABW3J104_9FLAO</name>
<proteinExistence type="predicted"/>
<accession>A0ABW3J104</accession>
<dbReference type="EMBL" id="JBHTIZ010000013">
    <property type="protein sequence ID" value="MFD0983899.1"/>
    <property type="molecule type" value="Genomic_DNA"/>
</dbReference>
<evidence type="ECO:0000313" key="3">
    <source>
        <dbReference type="Proteomes" id="UP001597051"/>
    </source>
</evidence>
<sequence length="296" mass="34458">MFNQHKIYRVLQLITQLQNKPSKSVRFMATFLECTERTTYRYIDLLKQLGFNVQKDEHNKFFIVAENQSEEHFTNEEATFLVEMVKTVGKENLLKDAILKKIYLKSEISQQANALFKAHLSKLVEKLNIGIANNKKVVLKQYHSVNSNNISDRLVEPIQFTESYNAICAFEVESQITKYFNLERIIDVEVLENEQEFHNLHLIEPTDVFGFTERNGKKFEVELTLSLRAYILFKEANAGLEKYMTRIENTALYLLKVNVNNPKPIVSLIKGFKDELEIKGSKSFIAYLNTEKSLKI</sequence>
<protein>
    <submittedName>
        <fullName evidence="2">Helix-turn-helix transcriptional regulator</fullName>
    </submittedName>
</protein>
<reference evidence="3" key="1">
    <citation type="journal article" date="2019" name="Int. J. Syst. Evol. Microbiol.">
        <title>The Global Catalogue of Microorganisms (GCM) 10K type strain sequencing project: providing services to taxonomists for standard genome sequencing and annotation.</title>
        <authorList>
            <consortium name="The Broad Institute Genomics Platform"/>
            <consortium name="The Broad Institute Genome Sequencing Center for Infectious Disease"/>
            <person name="Wu L."/>
            <person name="Ma J."/>
        </authorList>
    </citation>
    <scope>NUCLEOTIDE SEQUENCE [LARGE SCALE GENOMIC DNA]</scope>
    <source>
        <strain evidence="3">CECT 7649</strain>
    </source>
</reference>
<dbReference type="PROSITE" id="PS52050">
    <property type="entry name" value="WYL"/>
    <property type="match status" value="1"/>
</dbReference>
<dbReference type="InterPro" id="IPR013196">
    <property type="entry name" value="HTH_11"/>
</dbReference>
<comment type="caution">
    <text evidence="2">The sequence shown here is derived from an EMBL/GenBank/DDBJ whole genome shotgun (WGS) entry which is preliminary data.</text>
</comment>
<keyword evidence="3" id="KW-1185">Reference proteome</keyword>
<feature type="domain" description="Helix-turn-helix type 11" evidence="1">
    <location>
        <begin position="9"/>
        <end position="55"/>
    </location>
</feature>
<dbReference type="RefSeq" id="WP_379756760.1">
    <property type="nucleotide sequence ID" value="NZ_JBHSYB010000025.1"/>
</dbReference>
<organism evidence="2 3">
    <name type="scientific">Flavobacterium myungsuense</name>
    <dbReference type="NCBI Taxonomy" id="651823"/>
    <lineage>
        <taxon>Bacteria</taxon>
        <taxon>Pseudomonadati</taxon>
        <taxon>Bacteroidota</taxon>
        <taxon>Flavobacteriia</taxon>
        <taxon>Flavobacteriales</taxon>
        <taxon>Flavobacteriaceae</taxon>
        <taxon>Flavobacterium</taxon>
    </lineage>
</organism>
<dbReference type="Proteomes" id="UP001597051">
    <property type="component" value="Unassembled WGS sequence"/>
</dbReference>
<gene>
    <name evidence="2" type="ORF">ACFQ0S_05350</name>
</gene>
<evidence type="ECO:0000313" key="2">
    <source>
        <dbReference type="EMBL" id="MFD0983899.1"/>
    </source>
</evidence>
<dbReference type="Pfam" id="PF08279">
    <property type="entry name" value="HTH_11"/>
    <property type="match status" value="1"/>
</dbReference>